<dbReference type="Ensembl" id="ENSMPUT00000017093.1">
    <property type="protein sequence ID" value="ENSMPUP00000016844.1"/>
    <property type="gene ID" value="ENSMPUG00000016948.1"/>
</dbReference>
<name>M3YZT3_MUSPF</name>
<dbReference type="InParanoid" id="M3YZT3"/>
<feature type="compositionally biased region" description="Pro residues" evidence="1">
    <location>
        <begin position="75"/>
        <end position="84"/>
    </location>
</feature>
<feature type="region of interest" description="Disordered" evidence="1">
    <location>
        <begin position="141"/>
        <end position="165"/>
    </location>
</feature>
<protein>
    <submittedName>
        <fullName evidence="2">Uncharacterized protein</fullName>
    </submittedName>
</protein>
<accession>M3YZT3</accession>
<evidence type="ECO:0000313" key="2">
    <source>
        <dbReference type="Ensembl" id="ENSMPUP00000016844.1"/>
    </source>
</evidence>
<reference evidence="2" key="1">
    <citation type="submission" date="2024-06" db="UniProtKB">
        <authorList>
            <consortium name="Ensembl"/>
        </authorList>
    </citation>
    <scope>IDENTIFICATION</scope>
</reference>
<proteinExistence type="predicted"/>
<evidence type="ECO:0000256" key="1">
    <source>
        <dbReference type="SAM" id="MobiDB-lite"/>
    </source>
</evidence>
<feature type="region of interest" description="Disordered" evidence="1">
    <location>
        <begin position="1"/>
        <end position="86"/>
    </location>
</feature>
<organism evidence="2">
    <name type="scientific">Mustela putorius furo</name>
    <name type="common">European domestic ferret</name>
    <name type="synonym">Mustela furo</name>
    <dbReference type="NCBI Taxonomy" id="9669"/>
    <lineage>
        <taxon>Eukaryota</taxon>
        <taxon>Metazoa</taxon>
        <taxon>Chordata</taxon>
        <taxon>Craniata</taxon>
        <taxon>Vertebrata</taxon>
        <taxon>Euteleostomi</taxon>
        <taxon>Mammalia</taxon>
        <taxon>Eutheria</taxon>
        <taxon>Laurasiatheria</taxon>
        <taxon>Carnivora</taxon>
        <taxon>Caniformia</taxon>
        <taxon>Musteloidea</taxon>
        <taxon>Mustelidae</taxon>
        <taxon>Mustelinae</taxon>
        <taxon>Mustela</taxon>
    </lineage>
</organism>
<sequence length="226" mass="24118">MGRRAEIWGESEGCAASSNTSLLLREPGEPVSRARGGTVQAEPARCLRRLRREPERPSRERGQKPHEGSSTDGGPPVPPQPPPALVEVVAGTRPPHRCPAGPPTALHAIHPPSPHPSPPPHPSLRLFIATSSARSLSLDLGPPLPQHTSPATTTPTCRRGHFSTGPGLQLFKEEMSFRFSGSRVPALLSFTWPMGWPLHPAPPLASEFRVPIGHEGLASGRKADSA</sequence>
<feature type="compositionally biased region" description="Polar residues" evidence="1">
    <location>
        <begin position="146"/>
        <end position="156"/>
    </location>
</feature>
<dbReference type="EMBL" id="AEYP01002485">
    <property type="status" value="NOT_ANNOTATED_CDS"/>
    <property type="molecule type" value="Genomic_DNA"/>
</dbReference>
<feature type="compositionally biased region" description="Basic and acidic residues" evidence="1">
    <location>
        <begin position="52"/>
        <end position="69"/>
    </location>
</feature>
<dbReference type="AlphaFoldDB" id="M3YZT3"/>
<dbReference type="HOGENOM" id="CLU_1224424_0_0_1"/>